<dbReference type="PANTHER" id="PTHR10859">
    <property type="entry name" value="GLYCOSYL TRANSFERASE"/>
    <property type="match status" value="1"/>
</dbReference>
<protein>
    <submittedName>
        <fullName evidence="8">Glycosyltransferase</fullName>
    </submittedName>
</protein>
<keyword evidence="3 5" id="KW-1133">Transmembrane helix</keyword>
<dbReference type="PANTHER" id="PTHR10859:SF114">
    <property type="entry name" value="DOLICHOL-PHOSPHATE MANNOSYLTRANSFERASE"/>
    <property type="match status" value="1"/>
</dbReference>
<evidence type="ECO:0000259" key="6">
    <source>
        <dbReference type="Pfam" id="PF00535"/>
    </source>
</evidence>
<proteinExistence type="predicted"/>
<dbReference type="GO" id="GO:0016020">
    <property type="term" value="C:membrane"/>
    <property type="evidence" value="ECO:0007669"/>
    <property type="project" value="UniProtKB-SubCell"/>
</dbReference>
<dbReference type="RefSeq" id="WP_163067551.1">
    <property type="nucleotide sequence ID" value="NZ_CP048649.1"/>
</dbReference>
<evidence type="ECO:0000256" key="4">
    <source>
        <dbReference type="ARBA" id="ARBA00023136"/>
    </source>
</evidence>
<dbReference type="Gene3D" id="3.90.550.10">
    <property type="entry name" value="Spore Coat Polysaccharide Biosynthesis Protein SpsA, Chain A"/>
    <property type="match status" value="1"/>
</dbReference>
<evidence type="ECO:0000313" key="8">
    <source>
        <dbReference type="EMBL" id="QIB70313.1"/>
    </source>
</evidence>
<dbReference type="GO" id="GO:0000271">
    <property type="term" value="P:polysaccharide biosynthetic process"/>
    <property type="evidence" value="ECO:0007669"/>
    <property type="project" value="InterPro"/>
</dbReference>
<evidence type="ECO:0000256" key="3">
    <source>
        <dbReference type="ARBA" id="ARBA00022989"/>
    </source>
</evidence>
<dbReference type="InterPro" id="IPR007267">
    <property type="entry name" value="GtrA_DPMS_TM"/>
</dbReference>
<feature type="domain" description="Glycosyltransferase 2-like" evidence="6">
    <location>
        <begin position="27"/>
        <end position="147"/>
    </location>
</feature>
<dbReference type="Pfam" id="PF04138">
    <property type="entry name" value="GtrA_DPMS_TM"/>
    <property type="match status" value="1"/>
</dbReference>
<accession>A0A858BWK4</accession>
<keyword evidence="2 5" id="KW-0812">Transmembrane</keyword>
<dbReference type="CDD" id="cd04179">
    <property type="entry name" value="DPM_DPG-synthase_like"/>
    <property type="match status" value="1"/>
</dbReference>
<dbReference type="SUPFAM" id="SSF53448">
    <property type="entry name" value="Nucleotide-diphospho-sugar transferases"/>
    <property type="match status" value="1"/>
</dbReference>
<sequence>MIFSSLRKREERNNGGEEVQGKETIFLVIPAYEPDERMVELLKQVSARGEFTTLVVDDGSGPDYQRLFAEAEKYAIVIRHESNQGKGCALKTAFKAIQAMAREAVVVTADADGQHQLEDITAVAEAQRNHPGALTLGSRRFAGKVPLKSRIGNSLTAQVVALSLKRRVGDTQTGLRAFDSKDLPVLLNIEGSRYEYEMNMLLYWSRAERTIWEEPIETIYLDDNVGSHFHPLRDSYQIYREIFKFSFSSGIGFLVDYVLYALLLVITKGMPVHLSVSISNILARVISAGVNYSINRKFVFKDQGQVVKTAAQYAALAVVILICNTLLLSYLVATWIPNQLEAKVVVELTLFLFSCVVQRWLIFRKPAAQGRY</sequence>
<evidence type="ECO:0000256" key="1">
    <source>
        <dbReference type="ARBA" id="ARBA00004141"/>
    </source>
</evidence>
<feature type="transmembrane region" description="Helical" evidence="5">
    <location>
        <begin position="272"/>
        <end position="292"/>
    </location>
</feature>
<gene>
    <name evidence="8" type="ORF">Ami103574_13875</name>
</gene>
<feature type="transmembrane region" description="Helical" evidence="5">
    <location>
        <begin position="313"/>
        <end position="336"/>
    </location>
</feature>
<evidence type="ECO:0000256" key="2">
    <source>
        <dbReference type="ARBA" id="ARBA00022692"/>
    </source>
</evidence>
<dbReference type="EMBL" id="CP048649">
    <property type="protein sequence ID" value="QIB70313.1"/>
    <property type="molecule type" value="Genomic_DNA"/>
</dbReference>
<dbReference type="Pfam" id="PF00535">
    <property type="entry name" value="Glycos_transf_2"/>
    <property type="match status" value="1"/>
</dbReference>
<evidence type="ECO:0000259" key="7">
    <source>
        <dbReference type="Pfam" id="PF04138"/>
    </source>
</evidence>
<dbReference type="Proteomes" id="UP000466848">
    <property type="component" value="Chromosome"/>
</dbReference>
<dbReference type="AlphaFoldDB" id="A0A858BWK4"/>
<organism evidence="8 9">
    <name type="scientific">Aminipila butyrica</name>
    <dbReference type="NCBI Taxonomy" id="433296"/>
    <lineage>
        <taxon>Bacteria</taxon>
        <taxon>Bacillati</taxon>
        <taxon>Bacillota</taxon>
        <taxon>Clostridia</taxon>
        <taxon>Peptostreptococcales</taxon>
        <taxon>Anaerovoracaceae</taxon>
        <taxon>Aminipila</taxon>
    </lineage>
</organism>
<feature type="transmembrane region" description="Helical" evidence="5">
    <location>
        <begin position="342"/>
        <end position="362"/>
    </location>
</feature>
<evidence type="ECO:0000256" key="5">
    <source>
        <dbReference type="SAM" id="Phobius"/>
    </source>
</evidence>
<evidence type="ECO:0000313" key="9">
    <source>
        <dbReference type="Proteomes" id="UP000466848"/>
    </source>
</evidence>
<comment type="subcellular location">
    <subcellularLocation>
        <location evidence="1">Membrane</location>
        <topology evidence="1">Multi-pass membrane protein</topology>
    </subcellularLocation>
</comment>
<dbReference type="InterPro" id="IPR029044">
    <property type="entry name" value="Nucleotide-diphossugar_trans"/>
</dbReference>
<name>A0A858BWK4_9FIRM</name>
<keyword evidence="8" id="KW-0808">Transferase</keyword>
<dbReference type="GO" id="GO:0006487">
    <property type="term" value="P:protein N-linked glycosylation"/>
    <property type="evidence" value="ECO:0007669"/>
    <property type="project" value="TreeGrafter"/>
</dbReference>
<reference evidence="8 9" key="1">
    <citation type="submission" date="2020-02" db="EMBL/GenBank/DDBJ databases">
        <authorList>
            <person name="Kim Y.B."/>
            <person name="Roh S.W."/>
        </authorList>
    </citation>
    <scope>NUCLEOTIDE SEQUENCE [LARGE SCALE GENOMIC DNA]</scope>
    <source>
        <strain evidence="8 9">DSM 103574</strain>
    </source>
</reference>
<keyword evidence="9" id="KW-1185">Reference proteome</keyword>
<keyword evidence="4 5" id="KW-0472">Membrane</keyword>
<feature type="domain" description="GtrA/DPMS transmembrane" evidence="7">
    <location>
        <begin position="244"/>
        <end position="363"/>
    </location>
</feature>
<feature type="transmembrane region" description="Helical" evidence="5">
    <location>
        <begin position="242"/>
        <end position="266"/>
    </location>
</feature>
<dbReference type="InterPro" id="IPR001173">
    <property type="entry name" value="Glyco_trans_2-like"/>
</dbReference>
<dbReference type="KEGG" id="abut:Ami103574_13875"/>
<dbReference type="GO" id="GO:0016740">
    <property type="term" value="F:transferase activity"/>
    <property type="evidence" value="ECO:0007669"/>
    <property type="project" value="UniProtKB-KW"/>
</dbReference>